<evidence type="ECO:0000256" key="2">
    <source>
        <dbReference type="ARBA" id="ARBA00007104"/>
    </source>
</evidence>
<dbReference type="GO" id="GO:0016020">
    <property type="term" value="C:membrane"/>
    <property type="evidence" value="ECO:0007669"/>
    <property type="project" value="UniProtKB-SubCell"/>
</dbReference>
<feature type="coiled-coil region" evidence="8">
    <location>
        <begin position="130"/>
        <end position="157"/>
    </location>
</feature>
<evidence type="ECO:0000313" key="13">
    <source>
        <dbReference type="Proteomes" id="UP001157418"/>
    </source>
</evidence>
<dbReference type="EMBL" id="CAKMRJ010000001">
    <property type="protein sequence ID" value="CAH1414213.1"/>
    <property type="molecule type" value="Genomic_DNA"/>
</dbReference>
<evidence type="ECO:0000256" key="4">
    <source>
        <dbReference type="ARBA" id="ARBA00022729"/>
    </source>
</evidence>
<evidence type="ECO:0000256" key="1">
    <source>
        <dbReference type="ARBA" id="ARBA00004479"/>
    </source>
</evidence>
<dbReference type="InterPro" id="IPR015720">
    <property type="entry name" value="Emp24-like"/>
</dbReference>
<comment type="subcellular location">
    <subcellularLocation>
        <location evidence="1 7">Membrane</location>
        <topology evidence="1 7">Single-pass type I membrane protein</topology>
    </subcellularLocation>
</comment>
<name>A0AAU9LP41_9ASTR</name>
<sequence length="232" mass="26170">MELRPAVFILTLPFLSTIAQSVRFQIESGVTKCIHDELKINSMTVAEYSVVNPNEGHPLPEHHKISVALFTEKEKRLHHAELVESGHFTFHVEENGKHLLCFLTDAHEPILNTTVELNWRSGVAATGWSNVAKKETVDTMELELKKMEDTISVIMEEMFDLRDREEDMQELMRHTNSIMGYLGLVSLFICLSVAGIQALPPEVAKHPMLKPKGGVCAEHTSTIVEVLLHHFP</sequence>
<keyword evidence="5 9" id="KW-1133">Transmembrane helix</keyword>
<protein>
    <recommendedName>
        <fullName evidence="11">GOLD domain-containing protein</fullName>
    </recommendedName>
</protein>
<evidence type="ECO:0000256" key="5">
    <source>
        <dbReference type="ARBA" id="ARBA00022989"/>
    </source>
</evidence>
<evidence type="ECO:0000256" key="8">
    <source>
        <dbReference type="SAM" id="Coils"/>
    </source>
</evidence>
<evidence type="ECO:0000256" key="6">
    <source>
        <dbReference type="ARBA" id="ARBA00023136"/>
    </source>
</evidence>
<feature type="chain" id="PRO_5043381355" description="GOLD domain-containing protein" evidence="10">
    <location>
        <begin position="22"/>
        <end position="232"/>
    </location>
</feature>
<dbReference type="Pfam" id="PF01105">
    <property type="entry name" value="EMP24_GP25L"/>
    <property type="match status" value="1"/>
</dbReference>
<keyword evidence="6 9" id="KW-0472">Membrane</keyword>
<evidence type="ECO:0000256" key="10">
    <source>
        <dbReference type="SAM" id="SignalP"/>
    </source>
</evidence>
<dbReference type="PANTHER" id="PTHR22811">
    <property type="entry name" value="TRANSMEMBRANE EMP24 DOMAIN-CONTAINING PROTEIN"/>
    <property type="match status" value="1"/>
</dbReference>
<dbReference type="PROSITE" id="PS50866">
    <property type="entry name" value="GOLD"/>
    <property type="match status" value="1"/>
</dbReference>
<evidence type="ECO:0000256" key="3">
    <source>
        <dbReference type="ARBA" id="ARBA00022692"/>
    </source>
</evidence>
<evidence type="ECO:0000259" key="11">
    <source>
        <dbReference type="PROSITE" id="PS50866"/>
    </source>
</evidence>
<dbReference type="AlphaFoldDB" id="A0AAU9LP41"/>
<gene>
    <name evidence="12" type="ORF">LVIROSA_LOCUS2141</name>
</gene>
<evidence type="ECO:0000313" key="12">
    <source>
        <dbReference type="EMBL" id="CAH1414213.1"/>
    </source>
</evidence>
<keyword evidence="8" id="KW-0175">Coiled coil</keyword>
<keyword evidence="13" id="KW-1185">Reference proteome</keyword>
<evidence type="ECO:0000256" key="9">
    <source>
        <dbReference type="SAM" id="Phobius"/>
    </source>
</evidence>
<feature type="signal peptide" evidence="10">
    <location>
        <begin position="1"/>
        <end position="21"/>
    </location>
</feature>
<dbReference type="InterPro" id="IPR009038">
    <property type="entry name" value="GOLD_dom"/>
</dbReference>
<feature type="domain" description="GOLD" evidence="11">
    <location>
        <begin position="31"/>
        <end position="146"/>
    </location>
</feature>
<feature type="transmembrane region" description="Helical" evidence="9">
    <location>
        <begin position="178"/>
        <end position="199"/>
    </location>
</feature>
<proteinExistence type="inferred from homology"/>
<dbReference type="SMART" id="SM01190">
    <property type="entry name" value="EMP24_GP25L"/>
    <property type="match status" value="1"/>
</dbReference>
<accession>A0AAU9LP41</accession>
<dbReference type="Proteomes" id="UP001157418">
    <property type="component" value="Unassembled WGS sequence"/>
</dbReference>
<keyword evidence="3 7" id="KW-0812">Transmembrane</keyword>
<comment type="similarity">
    <text evidence="2 7">Belongs to the EMP24/GP25L family.</text>
</comment>
<comment type="caution">
    <text evidence="12">The sequence shown here is derived from an EMBL/GenBank/DDBJ whole genome shotgun (WGS) entry which is preliminary data.</text>
</comment>
<reference evidence="12 13" key="1">
    <citation type="submission" date="2022-01" db="EMBL/GenBank/DDBJ databases">
        <authorList>
            <person name="Xiong W."/>
            <person name="Schranz E."/>
        </authorList>
    </citation>
    <scope>NUCLEOTIDE SEQUENCE [LARGE SCALE GENOMIC DNA]</scope>
</reference>
<keyword evidence="4 10" id="KW-0732">Signal</keyword>
<organism evidence="12 13">
    <name type="scientific">Lactuca virosa</name>
    <dbReference type="NCBI Taxonomy" id="75947"/>
    <lineage>
        <taxon>Eukaryota</taxon>
        <taxon>Viridiplantae</taxon>
        <taxon>Streptophyta</taxon>
        <taxon>Embryophyta</taxon>
        <taxon>Tracheophyta</taxon>
        <taxon>Spermatophyta</taxon>
        <taxon>Magnoliopsida</taxon>
        <taxon>eudicotyledons</taxon>
        <taxon>Gunneridae</taxon>
        <taxon>Pentapetalae</taxon>
        <taxon>asterids</taxon>
        <taxon>campanulids</taxon>
        <taxon>Asterales</taxon>
        <taxon>Asteraceae</taxon>
        <taxon>Cichorioideae</taxon>
        <taxon>Cichorieae</taxon>
        <taxon>Lactucinae</taxon>
        <taxon>Lactuca</taxon>
    </lineage>
</organism>
<evidence type="ECO:0000256" key="7">
    <source>
        <dbReference type="RuleBase" id="RU003827"/>
    </source>
</evidence>